<evidence type="ECO:0000256" key="6">
    <source>
        <dbReference type="ARBA" id="ARBA00022692"/>
    </source>
</evidence>
<dbReference type="NCBIfam" id="TIGR01525">
    <property type="entry name" value="ATPase-IB_hvy"/>
    <property type="match status" value="1"/>
</dbReference>
<comment type="caution">
    <text evidence="21">The sequence shown here is derived from an EMBL/GenBank/DDBJ whole genome shotgun (WGS) entry which is preliminary data.</text>
</comment>
<keyword evidence="17 18" id="KW-0472">Membrane</keyword>
<dbReference type="InterPro" id="IPR044492">
    <property type="entry name" value="P_typ_ATPase_HD_dom"/>
</dbReference>
<dbReference type="RefSeq" id="WP_101679650.1">
    <property type="nucleotide sequence ID" value="NZ_PJRP01000001.1"/>
</dbReference>
<evidence type="ECO:0000256" key="2">
    <source>
        <dbReference type="ARBA" id="ARBA00006024"/>
    </source>
</evidence>
<dbReference type="PANTHER" id="PTHR43520:SF8">
    <property type="entry name" value="P-TYPE CU(+) TRANSPORTER"/>
    <property type="match status" value="1"/>
</dbReference>
<accession>A0A2N5CHZ9</accession>
<feature type="transmembrane region" description="Helical" evidence="18">
    <location>
        <begin position="800"/>
        <end position="817"/>
    </location>
</feature>
<dbReference type="InterPro" id="IPR008250">
    <property type="entry name" value="ATPase_P-typ_transduc_dom_A_sf"/>
</dbReference>
<feature type="transmembrane region" description="Helical" evidence="18">
    <location>
        <begin position="275"/>
        <end position="294"/>
    </location>
</feature>
<dbReference type="GO" id="GO:0005524">
    <property type="term" value="F:ATP binding"/>
    <property type="evidence" value="ECO:0007669"/>
    <property type="project" value="UniProtKB-UniRule"/>
</dbReference>
<dbReference type="InterPro" id="IPR059000">
    <property type="entry name" value="ATPase_P-type_domA"/>
</dbReference>
<evidence type="ECO:0000256" key="16">
    <source>
        <dbReference type="ARBA" id="ARBA00023065"/>
    </source>
</evidence>
<evidence type="ECO:0000256" key="14">
    <source>
        <dbReference type="ARBA" id="ARBA00022989"/>
    </source>
</evidence>
<evidence type="ECO:0000256" key="11">
    <source>
        <dbReference type="ARBA" id="ARBA00022840"/>
    </source>
</evidence>
<keyword evidence="12" id="KW-0460">Magnesium</keyword>
<proteinExistence type="inferred from homology"/>
<dbReference type="SUPFAM" id="SSF56784">
    <property type="entry name" value="HAD-like"/>
    <property type="match status" value="1"/>
</dbReference>
<dbReference type="InterPro" id="IPR027256">
    <property type="entry name" value="P-typ_ATPase_IB"/>
</dbReference>
<dbReference type="InterPro" id="IPR017969">
    <property type="entry name" value="Heavy-metal-associated_CS"/>
</dbReference>
<gene>
    <name evidence="21" type="ORF">CYJ10_00600</name>
</gene>
<dbReference type="Gene3D" id="3.40.1110.10">
    <property type="entry name" value="Calcium-transporting ATPase, cytoplasmic domain N"/>
    <property type="match status" value="1"/>
</dbReference>
<dbReference type="PROSITE" id="PS50846">
    <property type="entry name" value="HMA_2"/>
    <property type="match status" value="2"/>
</dbReference>
<dbReference type="SUPFAM" id="SSF81653">
    <property type="entry name" value="Calcium ATPase, transduction domain A"/>
    <property type="match status" value="1"/>
</dbReference>
<dbReference type="SUPFAM" id="SSF55008">
    <property type="entry name" value="HMA, heavy metal-associated domain"/>
    <property type="match status" value="2"/>
</dbReference>
<feature type="region of interest" description="Disordered" evidence="19">
    <location>
        <begin position="1"/>
        <end position="24"/>
    </location>
</feature>
<dbReference type="FunFam" id="2.70.150.10:FF:000020">
    <property type="entry name" value="Copper-exporting P-type ATPase A"/>
    <property type="match status" value="1"/>
</dbReference>
<keyword evidence="16" id="KW-0406">Ion transport</keyword>
<dbReference type="EMBL" id="PJRP01000001">
    <property type="protein sequence ID" value="PLQ01843.1"/>
    <property type="molecule type" value="Genomic_DNA"/>
</dbReference>
<keyword evidence="7 18" id="KW-0479">Metal-binding</keyword>
<dbReference type="NCBIfam" id="TIGR01511">
    <property type="entry name" value="ATPase-IB1_Cu"/>
    <property type="match status" value="1"/>
</dbReference>
<evidence type="ECO:0000256" key="5">
    <source>
        <dbReference type="ARBA" id="ARBA00022475"/>
    </source>
</evidence>
<dbReference type="Proteomes" id="UP000234341">
    <property type="component" value="Unassembled WGS sequence"/>
</dbReference>
<comment type="similarity">
    <text evidence="2 18">Belongs to the cation transport ATPase (P-type) (TC 3.A.3) family. Type IB subfamily.</text>
</comment>
<dbReference type="InterPro" id="IPR023214">
    <property type="entry name" value="HAD_sf"/>
</dbReference>
<keyword evidence="8" id="KW-0677">Repeat</keyword>
<feature type="transmembrane region" description="Helical" evidence="18">
    <location>
        <begin position="459"/>
        <end position="479"/>
    </location>
</feature>
<keyword evidence="14 18" id="KW-1133">Transmembrane helix</keyword>
<dbReference type="GO" id="GO:0060003">
    <property type="term" value="P:copper ion export"/>
    <property type="evidence" value="ECO:0007669"/>
    <property type="project" value="UniProtKB-ARBA"/>
</dbReference>
<dbReference type="GO" id="GO:0140581">
    <property type="term" value="F:P-type monovalent copper transporter activity"/>
    <property type="evidence" value="ECO:0007669"/>
    <property type="project" value="UniProtKB-EC"/>
</dbReference>
<dbReference type="InterPro" id="IPR036412">
    <property type="entry name" value="HAD-like_sf"/>
</dbReference>
<dbReference type="InterPro" id="IPR018303">
    <property type="entry name" value="ATPase_P-typ_P_site"/>
</dbReference>
<protein>
    <recommendedName>
        <fullName evidence="3">P-type Cu(+) transporter</fullName>
        <ecNumber evidence="3">7.2.2.8</ecNumber>
    </recommendedName>
</protein>
<dbReference type="SFLD" id="SFLDF00027">
    <property type="entry name" value="p-type_atpase"/>
    <property type="match status" value="1"/>
</dbReference>
<dbReference type="PROSITE" id="PS00154">
    <property type="entry name" value="ATPASE_E1_E2"/>
    <property type="match status" value="1"/>
</dbReference>
<dbReference type="AlphaFoldDB" id="A0A2N5CHZ9"/>
<comment type="subcellular location">
    <subcellularLocation>
        <location evidence="1">Cell membrane</location>
        <topology evidence="1">Multi-pass membrane protein</topology>
    </subcellularLocation>
</comment>
<evidence type="ECO:0000256" key="12">
    <source>
        <dbReference type="ARBA" id="ARBA00022842"/>
    </source>
</evidence>
<keyword evidence="4" id="KW-0813">Transport</keyword>
<dbReference type="InterPro" id="IPR001757">
    <property type="entry name" value="P_typ_ATPase"/>
</dbReference>
<dbReference type="EC" id="7.2.2.8" evidence="3"/>
<dbReference type="Pfam" id="PF00702">
    <property type="entry name" value="Hydrolase"/>
    <property type="match status" value="1"/>
</dbReference>
<dbReference type="InterPro" id="IPR023298">
    <property type="entry name" value="ATPase_P-typ_TM_dom_sf"/>
</dbReference>
<dbReference type="GO" id="GO:0055070">
    <property type="term" value="P:copper ion homeostasis"/>
    <property type="evidence" value="ECO:0007669"/>
    <property type="project" value="TreeGrafter"/>
</dbReference>
<dbReference type="FunFam" id="3.30.70.100:FF:000001">
    <property type="entry name" value="ATPase copper transporting beta"/>
    <property type="match status" value="1"/>
</dbReference>
<evidence type="ECO:0000256" key="9">
    <source>
        <dbReference type="ARBA" id="ARBA00022741"/>
    </source>
</evidence>
<dbReference type="Pfam" id="PF00122">
    <property type="entry name" value="E1-E2_ATPase"/>
    <property type="match status" value="1"/>
</dbReference>
<feature type="transmembrane region" description="Helical" evidence="18">
    <location>
        <begin position="431"/>
        <end position="453"/>
    </location>
</feature>
<dbReference type="InterPro" id="IPR006122">
    <property type="entry name" value="HMA_Cu_ion-bd"/>
</dbReference>
<dbReference type="SUPFAM" id="SSF81665">
    <property type="entry name" value="Calcium ATPase, transmembrane domain M"/>
    <property type="match status" value="1"/>
</dbReference>
<evidence type="ECO:0000313" key="21">
    <source>
        <dbReference type="EMBL" id="PLQ01843.1"/>
    </source>
</evidence>
<evidence type="ECO:0000256" key="4">
    <source>
        <dbReference type="ARBA" id="ARBA00022448"/>
    </source>
</evidence>
<dbReference type="InterPro" id="IPR023299">
    <property type="entry name" value="ATPase_P-typ_cyto_dom_N"/>
</dbReference>
<dbReference type="CDD" id="cd02094">
    <property type="entry name" value="P-type_ATPase_Cu-like"/>
    <property type="match status" value="1"/>
</dbReference>
<dbReference type="Pfam" id="PF00403">
    <property type="entry name" value="HMA"/>
    <property type="match status" value="2"/>
</dbReference>
<sequence length="832" mass="85594">MSTPASSLSPVPNPAPDPAPNAARNVPGAAEWRLPVDGMTCASCVGRVERALAKVPGVHDVAVNLATEQATLHAESGAALAAAAQAVTDAGYDVPRDEIELDIADMTCASCVGRVERALRAIPGVQDAQVNLATERATVTVLRGTADATVLAAAVTRAGYGAKPVVDAAAAASGTAARQADFWSGPWPVAISAALSLPLVAPMVLEWFGIHAMLPGWLQWLLATPVQFVFGWRFYKAGYKAVRARAGNMDLLVALGTSAAYALSIWQMFDAEPGAMPHLYFESAAVVITLVRLGKWLEVRAKRQTADAIRALAALRPDTARVVRNGVEQAVPLADVRVGDEIVVRPGERIPVDAEVVTGNSHADESMLTGESLPVPKQPGDRLTGGAINFEGLLVARTVAVGAETVLARIIRMVEHAQAAKAPIQRMVDQVSAVFVPVVLGIALATLLGWGVMGGDWSQALLNAVAVLVIACPCALGLATPTAIMAGTGAGARAGILIKDAEALEVAHRVSIVAFDKTGTLTVGKPEVVALHAADGDDNALLEKLAALQAGSEHPLARAVVTLAGERAITAPLAADVRALPGRGIAGVVAGQALQLGSEGLRASLNADAGALQADAERLRGEGRTVSWLIDATTHSVLGLVAFGDALKPGAVAAIARLREAGIRTVMLTGDSAGAAARVASVLGLDDVQAEVLPEDKAARVMALRADGKAVVAMVGDGINDAPALAAADVGIAMSTGTDVAMHAAGITLMRGDPALVADALAVSHRTVRKIRQNLFWAFIYNVIGIPLAVAGLLNPVVAGAAMAFSSVSVVSNALLLRRWHPLAGKPAKESR</sequence>
<evidence type="ECO:0000313" key="22">
    <source>
        <dbReference type="Proteomes" id="UP000234341"/>
    </source>
</evidence>
<dbReference type="GO" id="GO:0005886">
    <property type="term" value="C:plasma membrane"/>
    <property type="evidence" value="ECO:0007669"/>
    <property type="project" value="UniProtKB-SubCell"/>
</dbReference>
<keyword evidence="15" id="KW-0186">Copper</keyword>
<dbReference type="NCBIfam" id="TIGR00003">
    <property type="entry name" value="copper ion binding protein"/>
    <property type="match status" value="1"/>
</dbReference>
<dbReference type="GO" id="GO:0005507">
    <property type="term" value="F:copper ion binding"/>
    <property type="evidence" value="ECO:0007669"/>
    <property type="project" value="InterPro"/>
</dbReference>
<evidence type="ECO:0000256" key="15">
    <source>
        <dbReference type="ARBA" id="ARBA00023008"/>
    </source>
</evidence>
<dbReference type="PRINTS" id="PR00943">
    <property type="entry name" value="CUATPASE"/>
</dbReference>
<dbReference type="STRING" id="82633.GCA_000974605_02031"/>
<feature type="transmembrane region" description="Helical" evidence="18">
    <location>
        <begin position="775"/>
        <end position="794"/>
    </location>
</feature>
<reference evidence="21 22" key="1">
    <citation type="submission" date="2017-12" db="EMBL/GenBank/DDBJ databases">
        <title>Genome sequence of the active heterotrophic nitrifier-denitrifier, Cupriavidus pauculus UM1.</title>
        <authorList>
            <person name="Putonti C."/>
            <person name="Castignetti D."/>
        </authorList>
    </citation>
    <scope>NUCLEOTIDE SEQUENCE [LARGE SCALE GENOMIC DNA]</scope>
    <source>
        <strain evidence="21 22">UM1</strain>
    </source>
</reference>
<dbReference type="PANTHER" id="PTHR43520">
    <property type="entry name" value="ATP7, ISOFORM B"/>
    <property type="match status" value="1"/>
</dbReference>
<dbReference type="NCBIfam" id="TIGR01494">
    <property type="entry name" value="ATPase_P-type"/>
    <property type="match status" value="1"/>
</dbReference>
<dbReference type="CDD" id="cd00371">
    <property type="entry name" value="HMA"/>
    <property type="match status" value="2"/>
</dbReference>
<dbReference type="InterPro" id="IPR006121">
    <property type="entry name" value="HMA_dom"/>
</dbReference>
<keyword evidence="6 18" id="KW-0812">Transmembrane</keyword>
<dbReference type="OrthoDB" id="8552908at2"/>
<evidence type="ECO:0000256" key="3">
    <source>
        <dbReference type="ARBA" id="ARBA00012517"/>
    </source>
</evidence>
<dbReference type="InterPro" id="IPR036163">
    <property type="entry name" value="HMA_dom_sf"/>
</dbReference>
<evidence type="ECO:0000256" key="7">
    <source>
        <dbReference type="ARBA" id="ARBA00022723"/>
    </source>
</evidence>
<dbReference type="SFLD" id="SFLDS00003">
    <property type="entry name" value="Haloacid_Dehalogenase"/>
    <property type="match status" value="1"/>
</dbReference>
<feature type="transmembrane region" description="Helical" evidence="18">
    <location>
        <begin position="217"/>
        <end position="235"/>
    </location>
</feature>
<evidence type="ECO:0000256" key="1">
    <source>
        <dbReference type="ARBA" id="ARBA00004651"/>
    </source>
</evidence>
<evidence type="ECO:0000256" key="13">
    <source>
        <dbReference type="ARBA" id="ARBA00022967"/>
    </source>
</evidence>
<dbReference type="Gene3D" id="2.70.150.10">
    <property type="entry name" value="Calcium-transporting ATPase, cytoplasmic transduction domain A"/>
    <property type="match status" value="1"/>
</dbReference>
<dbReference type="GO" id="GO:0043682">
    <property type="term" value="F:P-type divalent copper transporter activity"/>
    <property type="evidence" value="ECO:0007669"/>
    <property type="project" value="TreeGrafter"/>
</dbReference>
<keyword evidence="5 18" id="KW-1003">Cell membrane</keyword>
<dbReference type="PROSITE" id="PS01047">
    <property type="entry name" value="HMA_1"/>
    <property type="match status" value="2"/>
</dbReference>
<evidence type="ECO:0000256" key="18">
    <source>
        <dbReference type="RuleBase" id="RU362081"/>
    </source>
</evidence>
<feature type="transmembrane region" description="Helical" evidence="18">
    <location>
        <begin position="247"/>
        <end position="269"/>
    </location>
</feature>
<dbReference type="PRINTS" id="PR00119">
    <property type="entry name" value="CATATPASE"/>
</dbReference>
<evidence type="ECO:0000256" key="19">
    <source>
        <dbReference type="SAM" id="MobiDB-lite"/>
    </source>
</evidence>
<dbReference type="Gene3D" id="3.30.70.100">
    <property type="match status" value="2"/>
</dbReference>
<feature type="domain" description="HMA" evidence="20">
    <location>
        <begin position="30"/>
        <end position="95"/>
    </location>
</feature>
<evidence type="ECO:0000259" key="20">
    <source>
        <dbReference type="PROSITE" id="PS50846"/>
    </source>
</evidence>
<organism evidence="21 22">
    <name type="scientific">Cupriavidus pauculus</name>
    <dbReference type="NCBI Taxonomy" id="82633"/>
    <lineage>
        <taxon>Bacteria</taxon>
        <taxon>Pseudomonadati</taxon>
        <taxon>Pseudomonadota</taxon>
        <taxon>Betaproteobacteria</taxon>
        <taxon>Burkholderiales</taxon>
        <taxon>Burkholderiaceae</taxon>
        <taxon>Cupriavidus</taxon>
    </lineage>
</organism>
<evidence type="ECO:0000256" key="17">
    <source>
        <dbReference type="ARBA" id="ARBA00023136"/>
    </source>
</evidence>
<feature type="domain" description="HMA" evidence="20">
    <location>
        <begin position="97"/>
        <end position="163"/>
    </location>
</feature>
<evidence type="ECO:0000256" key="8">
    <source>
        <dbReference type="ARBA" id="ARBA00022737"/>
    </source>
</evidence>
<keyword evidence="11 18" id="KW-0067">ATP-binding</keyword>
<keyword evidence="9 18" id="KW-0547">Nucleotide-binding</keyword>
<name>A0A2N5CHZ9_9BURK</name>
<dbReference type="SFLD" id="SFLDG00002">
    <property type="entry name" value="C1.7:_P-type_atpase_like"/>
    <property type="match status" value="1"/>
</dbReference>
<dbReference type="FunFam" id="3.30.70.100:FF:000005">
    <property type="entry name" value="Copper-exporting P-type ATPase A"/>
    <property type="match status" value="1"/>
</dbReference>
<keyword evidence="10" id="KW-0187">Copper transport</keyword>
<dbReference type="GO" id="GO:0016887">
    <property type="term" value="F:ATP hydrolysis activity"/>
    <property type="evidence" value="ECO:0007669"/>
    <property type="project" value="InterPro"/>
</dbReference>
<evidence type="ECO:0000256" key="10">
    <source>
        <dbReference type="ARBA" id="ARBA00022796"/>
    </source>
</evidence>
<dbReference type="Gene3D" id="3.40.50.1000">
    <property type="entry name" value="HAD superfamily/HAD-like"/>
    <property type="match status" value="1"/>
</dbReference>
<keyword evidence="13" id="KW-1278">Translocase</keyword>